<dbReference type="KEGG" id="haei:MUN82_10025"/>
<keyword evidence="3" id="KW-1185">Reference proteome</keyword>
<dbReference type="RefSeq" id="WP_245097143.1">
    <property type="nucleotide sequence ID" value="NZ_CP095053.1"/>
</dbReference>
<protein>
    <recommendedName>
        <fullName evidence="4">DUF541 domain-containing protein</fullName>
    </recommendedName>
</protein>
<evidence type="ECO:0000313" key="2">
    <source>
        <dbReference type="EMBL" id="UOR07416.1"/>
    </source>
</evidence>
<organism evidence="2 3">
    <name type="scientific">Hymenobacter aerilatus</name>
    <dbReference type="NCBI Taxonomy" id="2932251"/>
    <lineage>
        <taxon>Bacteria</taxon>
        <taxon>Pseudomonadati</taxon>
        <taxon>Bacteroidota</taxon>
        <taxon>Cytophagia</taxon>
        <taxon>Cytophagales</taxon>
        <taxon>Hymenobacteraceae</taxon>
        <taxon>Hymenobacter</taxon>
    </lineage>
</organism>
<evidence type="ECO:0008006" key="4">
    <source>
        <dbReference type="Google" id="ProtNLM"/>
    </source>
</evidence>
<dbReference type="AlphaFoldDB" id="A0A8T9T5R5"/>
<reference evidence="2 3" key="1">
    <citation type="submission" date="2022-04" db="EMBL/GenBank/DDBJ databases">
        <title>Hymenobacter sp. isolated from the air.</title>
        <authorList>
            <person name="Won M."/>
            <person name="Lee C.-M."/>
            <person name="Woen H.-Y."/>
            <person name="Kwon S.-W."/>
        </authorList>
    </citation>
    <scope>NUCLEOTIDE SEQUENCE [LARGE SCALE GENOMIC DNA]</scope>
    <source>
        <strain evidence="3">5413 J-13</strain>
    </source>
</reference>
<proteinExistence type="predicted"/>
<keyword evidence="1" id="KW-0732">Signal</keyword>
<name>A0A8T9T5R5_9BACT</name>
<evidence type="ECO:0000313" key="3">
    <source>
        <dbReference type="Proteomes" id="UP000829925"/>
    </source>
</evidence>
<feature type="signal peptide" evidence="1">
    <location>
        <begin position="1"/>
        <end position="21"/>
    </location>
</feature>
<sequence>MKKLFFMVGCLLVLGSSPVLAQAVAPQVIIVRVEERQGSVFLSIARGSKEPEETEFQGGAGDDRISAAAVHYQKVIAKLYQEGYSMQGMIPGQDRSGVSTLIFVKGPKR</sequence>
<gene>
    <name evidence="2" type="ORF">MUN82_10025</name>
</gene>
<accession>A0A8T9T5R5</accession>
<dbReference type="EMBL" id="CP095053">
    <property type="protein sequence ID" value="UOR07416.1"/>
    <property type="molecule type" value="Genomic_DNA"/>
</dbReference>
<feature type="chain" id="PRO_5035845138" description="DUF541 domain-containing protein" evidence="1">
    <location>
        <begin position="22"/>
        <end position="109"/>
    </location>
</feature>
<evidence type="ECO:0000256" key="1">
    <source>
        <dbReference type="SAM" id="SignalP"/>
    </source>
</evidence>
<dbReference type="Proteomes" id="UP000829925">
    <property type="component" value="Chromosome"/>
</dbReference>